<dbReference type="PATRIC" id="fig|908627.4.peg.6052"/>
<gene>
    <name evidence="2" type="ORF">EOS_27080</name>
</gene>
<evidence type="ECO:0000313" key="3">
    <source>
        <dbReference type="Proteomes" id="UP000035963"/>
    </source>
</evidence>
<dbReference type="AlphaFoldDB" id="A0A0J1CS34"/>
<dbReference type="CDD" id="cd09872">
    <property type="entry name" value="PIN_Sll0205-like"/>
    <property type="match status" value="1"/>
</dbReference>
<evidence type="ECO:0000313" key="2">
    <source>
        <dbReference type="EMBL" id="KLU23091.1"/>
    </source>
</evidence>
<dbReference type="Gene3D" id="3.40.50.1010">
    <property type="entry name" value="5'-nuclease"/>
    <property type="match status" value="1"/>
</dbReference>
<protein>
    <submittedName>
        <fullName evidence="2">Twitching motility protein PilT</fullName>
    </submittedName>
</protein>
<dbReference type="InterPro" id="IPR041705">
    <property type="entry name" value="PIN_Sll0205"/>
</dbReference>
<evidence type="ECO:0000259" key="1">
    <source>
        <dbReference type="Pfam" id="PF01850"/>
    </source>
</evidence>
<dbReference type="Pfam" id="PF01850">
    <property type="entry name" value="PIN"/>
    <property type="match status" value="1"/>
</dbReference>
<organism evidence="2 3">
    <name type="scientific">Caballeronia mineralivorans PML1(12)</name>
    <dbReference type="NCBI Taxonomy" id="908627"/>
    <lineage>
        <taxon>Bacteria</taxon>
        <taxon>Pseudomonadati</taxon>
        <taxon>Pseudomonadota</taxon>
        <taxon>Betaproteobacteria</taxon>
        <taxon>Burkholderiales</taxon>
        <taxon>Burkholderiaceae</taxon>
        <taxon>Caballeronia</taxon>
    </lineage>
</organism>
<dbReference type="EMBL" id="AEJF01000163">
    <property type="protein sequence ID" value="KLU23091.1"/>
    <property type="molecule type" value="Genomic_DNA"/>
</dbReference>
<proteinExistence type="predicted"/>
<dbReference type="InterPro" id="IPR029060">
    <property type="entry name" value="PIN-like_dom_sf"/>
</dbReference>
<sequence length="125" mass="13971">MRLLLDSHIYLWALVDDPKLTRPMRKLMTSADEIFVSAATVWELSIKIALGNLNANARDVVAGIEGLGAQELPVTAWHAVQVRHLPALHKDPFDRLLIGQAIHEQMQFLTHDTVLRGYSPLVTVV</sequence>
<dbReference type="PANTHER" id="PTHR36173">
    <property type="entry name" value="RIBONUCLEASE VAPC16-RELATED"/>
    <property type="match status" value="1"/>
</dbReference>
<dbReference type="InterPro" id="IPR002716">
    <property type="entry name" value="PIN_dom"/>
</dbReference>
<accession>A0A0J1CS34</accession>
<dbReference type="PANTHER" id="PTHR36173:SF2">
    <property type="entry name" value="RIBONUCLEASE VAPC16"/>
    <property type="match status" value="1"/>
</dbReference>
<dbReference type="RefSeq" id="WP_047895265.1">
    <property type="nucleotide sequence ID" value="NZ_AEJF01000163.1"/>
</dbReference>
<comment type="caution">
    <text evidence="2">The sequence shown here is derived from an EMBL/GenBank/DDBJ whole genome shotgun (WGS) entry which is preliminary data.</text>
</comment>
<name>A0A0J1CS34_9BURK</name>
<feature type="domain" description="PIN" evidence="1">
    <location>
        <begin position="4"/>
        <end position="116"/>
    </location>
</feature>
<reference evidence="2 3" key="1">
    <citation type="journal article" date="2015" name="Genome Announc.">
        <title>Draft Genome Sequence of Burkholderia sp. Strain PML1(12), an Ectomycorrhizosphere-Inhabiting Bacterium with Effective Mineral-Weathering Ability.</title>
        <authorList>
            <person name="Uroz S."/>
            <person name="Oger P."/>
        </authorList>
    </citation>
    <scope>NUCLEOTIDE SEQUENCE [LARGE SCALE GENOMIC DNA]</scope>
    <source>
        <strain evidence="3">PML1(12)</strain>
    </source>
</reference>
<keyword evidence="3" id="KW-1185">Reference proteome</keyword>
<dbReference type="SUPFAM" id="SSF88723">
    <property type="entry name" value="PIN domain-like"/>
    <property type="match status" value="1"/>
</dbReference>
<dbReference type="Proteomes" id="UP000035963">
    <property type="component" value="Unassembled WGS sequence"/>
</dbReference>
<dbReference type="OrthoDB" id="9798990at2"/>
<dbReference type="InterPro" id="IPR052919">
    <property type="entry name" value="TA_system_RNase"/>
</dbReference>